<dbReference type="InterPro" id="IPR014976">
    <property type="entry name" value="AbpA_HamA_C"/>
</dbReference>
<keyword evidence="3" id="KW-1185">Reference proteome</keyword>
<dbReference type="PATRIC" id="fig|320778.3.peg.3286"/>
<dbReference type="RefSeq" id="WP_047886034.1">
    <property type="nucleotide sequence ID" value="NZ_LDOU01000015.1"/>
</dbReference>
<dbReference type="AlphaFoldDB" id="A0A0J1H8R7"/>
<dbReference type="EMBL" id="LDOU01000015">
    <property type="protein sequence ID" value="KLV08145.1"/>
    <property type="molecule type" value="Genomic_DNA"/>
</dbReference>
<proteinExistence type="predicted"/>
<dbReference type="Proteomes" id="UP000035909">
    <property type="component" value="Unassembled WGS sequence"/>
</dbReference>
<reference evidence="2 3" key="1">
    <citation type="submission" date="2015-05" db="EMBL/GenBank/DDBJ databases">
        <title>Photobacterium galathea sp. nov.</title>
        <authorList>
            <person name="Machado H."/>
            <person name="Gram L."/>
        </authorList>
    </citation>
    <scope>NUCLEOTIDE SEQUENCE [LARGE SCALE GENOMIC DNA]</scope>
    <source>
        <strain evidence="2 3">DSM 22954</strain>
    </source>
</reference>
<organism evidence="2 3">
    <name type="scientific">Photobacterium ganghwense</name>
    <dbReference type="NCBI Taxonomy" id="320778"/>
    <lineage>
        <taxon>Bacteria</taxon>
        <taxon>Pseudomonadati</taxon>
        <taxon>Pseudomonadota</taxon>
        <taxon>Gammaproteobacteria</taxon>
        <taxon>Vibrionales</taxon>
        <taxon>Vibrionaceae</taxon>
        <taxon>Photobacterium</taxon>
    </lineage>
</organism>
<dbReference type="OrthoDB" id="2079328at2"/>
<evidence type="ECO:0000313" key="2">
    <source>
        <dbReference type="EMBL" id="KLV08145.1"/>
    </source>
</evidence>
<feature type="domain" description="Anti-bacteriophage protein A/HamA C-terminal" evidence="1">
    <location>
        <begin position="23"/>
        <end position="268"/>
    </location>
</feature>
<comment type="caution">
    <text evidence="2">The sequence shown here is derived from an EMBL/GenBank/DDBJ whole genome shotgun (WGS) entry which is preliminary data.</text>
</comment>
<sequence length="276" mass="31285">MSAKKQTTAQSKLIGEHPKSGLFFDWFECEDTPATANKKHRKLTNKGISSDTLVEHLSQWVIKHHATEARIARIERKKQILAKHGFAQYMEGKVPFPIKSATTQKGNLGEIILAEYLTETSGLEILVYKLRYNPNVEQSMKGDDLLLFEKQNIQNRVIMGEAKFRSTKNKKALDDIVQSLSNKNLPISLTFVSDRLEEMGDELLANEIDDLITNLHAQKTPVTYVGFYHSESSAYQTIEKHLNSNNKNLVIVSYGEDNPAKLIKSSFDKALKMVME</sequence>
<accession>A0A0J1H8R7</accession>
<evidence type="ECO:0000313" key="3">
    <source>
        <dbReference type="Proteomes" id="UP000035909"/>
    </source>
</evidence>
<evidence type="ECO:0000259" key="1">
    <source>
        <dbReference type="Pfam" id="PF08878"/>
    </source>
</evidence>
<protein>
    <recommendedName>
        <fullName evidence="1">Anti-bacteriophage protein A/HamA C-terminal domain-containing protein</fullName>
    </recommendedName>
</protein>
<name>A0A0J1H8R7_9GAMM</name>
<dbReference type="Pfam" id="PF08878">
    <property type="entry name" value="HamA"/>
    <property type="match status" value="1"/>
</dbReference>
<gene>
    <name evidence="2" type="ORF">ABT57_15125</name>
</gene>